<dbReference type="GO" id="GO:0022857">
    <property type="term" value="F:transmembrane transporter activity"/>
    <property type="evidence" value="ECO:0007669"/>
    <property type="project" value="InterPro"/>
</dbReference>
<gene>
    <name evidence="9" type="ORF">CLV29_1259</name>
</gene>
<comment type="caution">
    <text evidence="9">The sequence shown here is derived from an EMBL/GenBank/DDBJ whole genome shotgun (WGS) entry which is preliminary data.</text>
</comment>
<keyword evidence="7 8" id="KW-0472">Membrane</keyword>
<keyword evidence="5 8" id="KW-0812">Transmembrane</keyword>
<name>A0A4R7J8K2_9ACTN</name>
<dbReference type="PANTHER" id="PTHR30472:SF1">
    <property type="entry name" value="FE(3+) DICITRATE TRANSPORT SYSTEM PERMEASE PROTEIN FECC-RELATED"/>
    <property type="match status" value="1"/>
</dbReference>
<evidence type="ECO:0000256" key="7">
    <source>
        <dbReference type="ARBA" id="ARBA00023136"/>
    </source>
</evidence>
<evidence type="ECO:0000313" key="9">
    <source>
        <dbReference type="EMBL" id="TDT33635.1"/>
    </source>
</evidence>
<keyword evidence="10" id="KW-1185">Reference proteome</keyword>
<protein>
    <submittedName>
        <fullName evidence="9">FecCD transport family protein</fullName>
    </submittedName>
</protein>
<evidence type="ECO:0000256" key="8">
    <source>
        <dbReference type="SAM" id="Phobius"/>
    </source>
</evidence>
<dbReference type="InterPro" id="IPR037294">
    <property type="entry name" value="ABC_BtuC-like"/>
</dbReference>
<sequence>MVVRHLRRWAFVGLMIPHLVRWAVGPDQRWIMAYSVLAAPVMVLLADVLGRVIAWPSEIEVGVLTAVIGAPVRIALVRRKGMSGL</sequence>
<dbReference type="Gene3D" id="1.10.3470.10">
    <property type="entry name" value="ABC transporter involved in vitamin B12 uptake, BtuC"/>
    <property type="match status" value="1"/>
</dbReference>
<accession>A0A4R7J8K2</accession>
<evidence type="ECO:0000256" key="1">
    <source>
        <dbReference type="ARBA" id="ARBA00004651"/>
    </source>
</evidence>
<reference evidence="9 10" key="1">
    <citation type="submission" date="2019-03" db="EMBL/GenBank/DDBJ databases">
        <title>Genomic Encyclopedia of Archaeal and Bacterial Type Strains, Phase II (KMG-II): from individual species to whole genera.</title>
        <authorList>
            <person name="Goeker M."/>
        </authorList>
    </citation>
    <scope>NUCLEOTIDE SEQUENCE [LARGE SCALE GENOMIC DNA]</scope>
    <source>
        <strain evidence="9 10">DSM 24323</strain>
    </source>
</reference>
<evidence type="ECO:0000256" key="3">
    <source>
        <dbReference type="ARBA" id="ARBA00022448"/>
    </source>
</evidence>
<dbReference type="EMBL" id="SOAW01000001">
    <property type="protein sequence ID" value="TDT33635.1"/>
    <property type="molecule type" value="Genomic_DNA"/>
</dbReference>
<dbReference type="AlphaFoldDB" id="A0A4R7J8K2"/>
<dbReference type="InterPro" id="IPR000522">
    <property type="entry name" value="ABC_transptr_permease_BtuC"/>
</dbReference>
<dbReference type="PANTHER" id="PTHR30472">
    <property type="entry name" value="FERRIC ENTEROBACTIN TRANSPORT SYSTEM PERMEASE PROTEIN"/>
    <property type="match status" value="1"/>
</dbReference>
<dbReference type="GO" id="GO:0033214">
    <property type="term" value="P:siderophore-iron import into cell"/>
    <property type="evidence" value="ECO:0007669"/>
    <property type="project" value="TreeGrafter"/>
</dbReference>
<keyword evidence="3" id="KW-0813">Transport</keyword>
<comment type="similarity">
    <text evidence="2">Belongs to the binding-protein-dependent transport system permease family. FecCD subfamily.</text>
</comment>
<proteinExistence type="inferred from homology"/>
<evidence type="ECO:0000313" key="10">
    <source>
        <dbReference type="Proteomes" id="UP000295371"/>
    </source>
</evidence>
<comment type="subcellular location">
    <subcellularLocation>
        <location evidence="1">Cell membrane</location>
        <topology evidence="1">Multi-pass membrane protein</topology>
    </subcellularLocation>
</comment>
<organism evidence="9 10">
    <name type="scientific">Naumannella halotolerans</name>
    <dbReference type="NCBI Taxonomy" id="993414"/>
    <lineage>
        <taxon>Bacteria</taxon>
        <taxon>Bacillati</taxon>
        <taxon>Actinomycetota</taxon>
        <taxon>Actinomycetes</taxon>
        <taxon>Propionibacteriales</taxon>
        <taxon>Propionibacteriaceae</taxon>
        <taxon>Naumannella</taxon>
    </lineage>
</organism>
<keyword evidence="6 8" id="KW-1133">Transmembrane helix</keyword>
<dbReference type="Proteomes" id="UP000295371">
    <property type="component" value="Unassembled WGS sequence"/>
</dbReference>
<evidence type="ECO:0000256" key="2">
    <source>
        <dbReference type="ARBA" id="ARBA00007935"/>
    </source>
</evidence>
<dbReference type="SUPFAM" id="SSF81345">
    <property type="entry name" value="ABC transporter involved in vitamin B12 uptake, BtuC"/>
    <property type="match status" value="1"/>
</dbReference>
<evidence type="ECO:0000256" key="4">
    <source>
        <dbReference type="ARBA" id="ARBA00022475"/>
    </source>
</evidence>
<feature type="transmembrane region" description="Helical" evidence="8">
    <location>
        <begin position="31"/>
        <end position="53"/>
    </location>
</feature>
<dbReference type="GO" id="GO:0005886">
    <property type="term" value="C:plasma membrane"/>
    <property type="evidence" value="ECO:0007669"/>
    <property type="project" value="UniProtKB-SubCell"/>
</dbReference>
<feature type="transmembrane region" description="Helical" evidence="8">
    <location>
        <begin position="59"/>
        <end position="76"/>
    </location>
</feature>
<dbReference type="Pfam" id="PF01032">
    <property type="entry name" value="FecCD"/>
    <property type="match status" value="1"/>
</dbReference>
<evidence type="ECO:0000256" key="5">
    <source>
        <dbReference type="ARBA" id="ARBA00022692"/>
    </source>
</evidence>
<keyword evidence="4" id="KW-1003">Cell membrane</keyword>
<evidence type="ECO:0000256" key="6">
    <source>
        <dbReference type="ARBA" id="ARBA00022989"/>
    </source>
</evidence>